<dbReference type="HOGENOM" id="CLU_101331_0_0_11"/>
<keyword evidence="3 5" id="KW-1133">Transmembrane helix</keyword>
<dbReference type="GO" id="GO:0016020">
    <property type="term" value="C:membrane"/>
    <property type="evidence" value="ECO:0007669"/>
    <property type="project" value="UniProtKB-SubCell"/>
</dbReference>
<sequence>MNPITYSLVTPMQPASRAVSTVLRLGLGVVWLVAGLLKVNDPDGMVRSVRAFRILPDALVQPIAYGVPFLEIALGMLLVVGLAVRLSAVVSAVMFAVYIAAIASAATRGLRIDCGCFSSGGDLTADAPTHYTSELIRDSLLLAAAGLLAWRPSGYLAVDRLLDQPVNDLSGSTADGCEVEEGTVDDRR</sequence>
<evidence type="ECO:0000256" key="5">
    <source>
        <dbReference type="SAM" id="Phobius"/>
    </source>
</evidence>
<feature type="domain" description="Methylamine utilisation protein MauE" evidence="6">
    <location>
        <begin position="18"/>
        <end position="150"/>
    </location>
</feature>
<keyword evidence="2 5" id="KW-0812">Transmembrane</keyword>
<evidence type="ECO:0000313" key="8">
    <source>
        <dbReference type="Proteomes" id="UP000001937"/>
    </source>
</evidence>
<dbReference type="InterPro" id="IPR009908">
    <property type="entry name" value="Methylamine_util_MauE"/>
</dbReference>
<evidence type="ECO:0000256" key="3">
    <source>
        <dbReference type="ARBA" id="ARBA00022989"/>
    </source>
</evidence>
<accession>Q2JEJ4</accession>
<dbReference type="EMBL" id="CP000249">
    <property type="protein sequence ID" value="ABD10298.1"/>
    <property type="molecule type" value="Genomic_DNA"/>
</dbReference>
<reference evidence="7 8" key="1">
    <citation type="journal article" date="2007" name="Genome Res.">
        <title>Genome characteristics of facultatively symbiotic Frankia sp. strains reflect host range and host plant biogeography.</title>
        <authorList>
            <person name="Normand P."/>
            <person name="Lapierre P."/>
            <person name="Tisa L.S."/>
            <person name="Gogarten J.P."/>
            <person name="Alloisio N."/>
            <person name="Bagnarol E."/>
            <person name="Bassi C.A."/>
            <person name="Berry A.M."/>
            <person name="Bickhart D.M."/>
            <person name="Choisne N."/>
            <person name="Couloux A."/>
            <person name="Cournoyer B."/>
            <person name="Cruveiller S."/>
            <person name="Daubin V."/>
            <person name="Demange N."/>
            <person name="Francino M.P."/>
            <person name="Goltsman E."/>
            <person name="Huang Y."/>
            <person name="Kopp O.R."/>
            <person name="Labarre L."/>
            <person name="Lapidus A."/>
            <person name="Lavire C."/>
            <person name="Marechal J."/>
            <person name="Martinez M."/>
            <person name="Mastronunzio J.E."/>
            <person name="Mullin B.C."/>
            <person name="Niemann J."/>
            <person name="Pujic P."/>
            <person name="Rawnsley T."/>
            <person name="Rouy Z."/>
            <person name="Schenowitz C."/>
            <person name="Sellstedt A."/>
            <person name="Tavares F."/>
            <person name="Tomkins J.P."/>
            <person name="Vallenet D."/>
            <person name="Valverde C."/>
            <person name="Wall L.G."/>
            <person name="Wang Y."/>
            <person name="Medigue C."/>
            <person name="Benson D.R."/>
        </authorList>
    </citation>
    <scope>NUCLEOTIDE SEQUENCE [LARGE SCALE GENOMIC DNA]</scope>
    <source>
        <strain evidence="8">DSM 45818 / CECT 9043 / CcI3</strain>
    </source>
</reference>
<gene>
    <name evidence="7" type="ordered locus">Francci3_0914</name>
</gene>
<protein>
    <submittedName>
        <fullName evidence="7">DoxX</fullName>
    </submittedName>
</protein>
<evidence type="ECO:0000256" key="2">
    <source>
        <dbReference type="ARBA" id="ARBA00022692"/>
    </source>
</evidence>
<dbReference type="OrthoDB" id="5422529at2"/>
<evidence type="ECO:0000259" key="6">
    <source>
        <dbReference type="Pfam" id="PF07291"/>
    </source>
</evidence>
<dbReference type="KEGG" id="fra:Francci3_0914"/>
<keyword evidence="4 5" id="KW-0472">Membrane</keyword>
<evidence type="ECO:0000256" key="4">
    <source>
        <dbReference type="ARBA" id="ARBA00023136"/>
    </source>
</evidence>
<dbReference type="UniPathway" id="UPA00895"/>
<dbReference type="Proteomes" id="UP000001937">
    <property type="component" value="Chromosome"/>
</dbReference>
<dbReference type="Pfam" id="PF07291">
    <property type="entry name" value="MauE"/>
    <property type="match status" value="1"/>
</dbReference>
<dbReference type="AlphaFoldDB" id="Q2JEJ4"/>
<dbReference type="STRING" id="106370.Francci3_0914"/>
<dbReference type="GO" id="GO:0030416">
    <property type="term" value="P:methylamine metabolic process"/>
    <property type="evidence" value="ECO:0007669"/>
    <property type="project" value="InterPro"/>
</dbReference>
<proteinExistence type="predicted"/>
<feature type="transmembrane region" description="Helical" evidence="5">
    <location>
        <begin position="86"/>
        <end position="106"/>
    </location>
</feature>
<feature type="transmembrane region" description="Helical" evidence="5">
    <location>
        <begin position="58"/>
        <end position="80"/>
    </location>
</feature>
<feature type="transmembrane region" description="Helical" evidence="5">
    <location>
        <begin position="18"/>
        <end position="37"/>
    </location>
</feature>
<organism evidence="7 8">
    <name type="scientific">Frankia casuarinae (strain DSM 45818 / CECT 9043 / HFP020203 / CcI3)</name>
    <dbReference type="NCBI Taxonomy" id="106370"/>
    <lineage>
        <taxon>Bacteria</taxon>
        <taxon>Bacillati</taxon>
        <taxon>Actinomycetota</taxon>
        <taxon>Actinomycetes</taxon>
        <taxon>Frankiales</taxon>
        <taxon>Frankiaceae</taxon>
        <taxon>Frankia</taxon>
    </lineage>
</organism>
<name>Q2JEJ4_FRACC</name>
<dbReference type="eggNOG" id="COG2259">
    <property type="taxonomic scope" value="Bacteria"/>
</dbReference>
<comment type="subcellular location">
    <subcellularLocation>
        <location evidence="1">Membrane</location>
        <topology evidence="1">Multi-pass membrane protein</topology>
    </subcellularLocation>
</comment>
<keyword evidence="8" id="KW-1185">Reference proteome</keyword>
<evidence type="ECO:0000256" key="1">
    <source>
        <dbReference type="ARBA" id="ARBA00004141"/>
    </source>
</evidence>
<evidence type="ECO:0000313" key="7">
    <source>
        <dbReference type="EMBL" id="ABD10298.1"/>
    </source>
</evidence>
<dbReference type="RefSeq" id="WP_011435366.1">
    <property type="nucleotide sequence ID" value="NC_007777.1"/>
</dbReference>